<dbReference type="Proteomes" id="UP000593737">
    <property type="component" value="Chromosome"/>
</dbReference>
<dbReference type="KEGG" id="nkf:Nkreftii_004160"/>
<name>A0A7S8FIE2_9BACT</name>
<sequence>MPTLVDTSVWIDHFRSDSPVLRRLLDDDLVLCHPLVIGELACGNMKRRSEVLGSLTVLPTTPTIEYEEVLMFIETHKLFGQGLGWIDAHLLASAVLGHVTLWTLDQSLRTAAKKLRCHFE</sequence>
<accession>A0A7S8FIE2</accession>
<evidence type="ECO:0000313" key="2">
    <source>
        <dbReference type="EMBL" id="QPD06386.1"/>
    </source>
</evidence>
<evidence type="ECO:0000259" key="1">
    <source>
        <dbReference type="Pfam" id="PF01850"/>
    </source>
</evidence>
<gene>
    <name evidence="2" type="ORF">Nkreftii_004160</name>
</gene>
<reference evidence="2 3" key="1">
    <citation type="journal article" date="2020" name="ISME J.">
        <title>Enrichment and physiological characterization of a novel comammox Nitrospira indicates ammonium inhibition of complete nitrification.</title>
        <authorList>
            <person name="Sakoula D."/>
            <person name="Koch H."/>
            <person name="Frank J."/>
            <person name="Jetten M.S.M."/>
            <person name="van Kessel M.A.H.J."/>
            <person name="Lucker S."/>
        </authorList>
    </citation>
    <scope>NUCLEOTIDE SEQUENCE [LARGE SCALE GENOMIC DNA]</scope>
    <source>
        <strain evidence="2">Comreactor17</strain>
    </source>
</reference>
<dbReference type="EMBL" id="CP047423">
    <property type="protein sequence ID" value="QPD06386.1"/>
    <property type="molecule type" value="Genomic_DNA"/>
</dbReference>
<proteinExistence type="predicted"/>
<dbReference type="Gene3D" id="3.40.50.1010">
    <property type="entry name" value="5'-nuclease"/>
    <property type="match status" value="1"/>
</dbReference>
<organism evidence="2 3">
    <name type="scientific">Candidatus Nitrospira kreftii</name>
    <dbReference type="NCBI Taxonomy" id="2652173"/>
    <lineage>
        <taxon>Bacteria</taxon>
        <taxon>Pseudomonadati</taxon>
        <taxon>Nitrospirota</taxon>
        <taxon>Nitrospiria</taxon>
        <taxon>Nitrospirales</taxon>
        <taxon>Nitrospiraceae</taxon>
        <taxon>Nitrospira</taxon>
    </lineage>
</organism>
<dbReference type="AlphaFoldDB" id="A0A7S8FIE2"/>
<dbReference type="InterPro" id="IPR002716">
    <property type="entry name" value="PIN_dom"/>
</dbReference>
<evidence type="ECO:0000313" key="3">
    <source>
        <dbReference type="Proteomes" id="UP000593737"/>
    </source>
</evidence>
<dbReference type="EC" id="3.1.-.-" evidence="2"/>
<keyword evidence="2" id="KW-0378">Hydrolase</keyword>
<feature type="domain" description="PIN" evidence="1">
    <location>
        <begin position="4"/>
        <end position="113"/>
    </location>
</feature>
<dbReference type="SUPFAM" id="SSF88723">
    <property type="entry name" value="PIN domain-like"/>
    <property type="match status" value="1"/>
</dbReference>
<dbReference type="Pfam" id="PF01850">
    <property type="entry name" value="PIN"/>
    <property type="match status" value="1"/>
</dbReference>
<dbReference type="InterPro" id="IPR029060">
    <property type="entry name" value="PIN-like_dom_sf"/>
</dbReference>
<protein>
    <submittedName>
        <fullName evidence="2">Ribonuclease VapC32</fullName>
        <ecNumber evidence="2">3.1.-.-</ecNumber>
    </submittedName>
</protein>
<dbReference type="GO" id="GO:0016787">
    <property type="term" value="F:hydrolase activity"/>
    <property type="evidence" value="ECO:0007669"/>
    <property type="project" value="UniProtKB-KW"/>
</dbReference>